<reference evidence="1" key="2">
    <citation type="journal article" date="2015" name="Data Brief">
        <title>Shoot transcriptome of the giant reed, Arundo donax.</title>
        <authorList>
            <person name="Barrero R.A."/>
            <person name="Guerrero F.D."/>
            <person name="Moolhuijzen P."/>
            <person name="Goolsby J.A."/>
            <person name="Tidwell J."/>
            <person name="Bellgard S.E."/>
            <person name="Bellgard M.I."/>
        </authorList>
    </citation>
    <scope>NUCLEOTIDE SEQUENCE</scope>
    <source>
        <tissue evidence="1">Shoot tissue taken approximately 20 cm above the soil surface</tissue>
    </source>
</reference>
<proteinExistence type="predicted"/>
<sequence length="32" mass="3889">MNIRQCFIYQFKPGYSVTCWLVIASWYQSLEL</sequence>
<accession>A0A0A9BSK3</accession>
<organism evidence="1">
    <name type="scientific">Arundo donax</name>
    <name type="common">Giant reed</name>
    <name type="synonym">Donax arundinaceus</name>
    <dbReference type="NCBI Taxonomy" id="35708"/>
    <lineage>
        <taxon>Eukaryota</taxon>
        <taxon>Viridiplantae</taxon>
        <taxon>Streptophyta</taxon>
        <taxon>Embryophyta</taxon>
        <taxon>Tracheophyta</taxon>
        <taxon>Spermatophyta</taxon>
        <taxon>Magnoliopsida</taxon>
        <taxon>Liliopsida</taxon>
        <taxon>Poales</taxon>
        <taxon>Poaceae</taxon>
        <taxon>PACMAD clade</taxon>
        <taxon>Arundinoideae</taxon>
        <taxon>Arundineae</taxon>
        <taxon>Arundo</taxon>
    </lineage>
</organism>
<protein>
    <submittedName>
        <fullName evidence="1">Uncharacterized protein</fullName>
    </submittedName>
</protein>
<dbReference type="EMBL" id="GBRH01235633">
    <property type="protein sequence ID" value="JAD62262.1"/>
    <property type="molecule type" value="Transcribed_RNA"/>
</dbReference>
<evidence type="ECO:0000313" key="1">
    <source>
        <dbReference type="EMBL" id="JAD62262.1"/>
    </source>
</evidence>
<name>A0A0A9BSK3_ARUDO</name>
<dbReference type="AlphaFoldDB" id="A0A0A9BSK3"/>
<reference evidence="1" key="1">
    <citation type="submission" date="2014-09" db="EMBL/GenBank/DDBJ databases">
        <authorList>
            <person name="Magalhaes I.L.F."/>
            <person name="Oliveira U."/>
            <person name="Santos F.R."/>
            <person name="Vidigal T.H.D.A."/>
            <person name="Brescovit A.D."/>
            <person name="Santos A.J."/>
        </authorList>
    </citation>
    <scope>NUCLEOTIDE SEQUENCE</scope>
    <source>
        <tissue evidence="1">Shoot tissue taken approximately 20 cm above the soil surface</tissue>
    </source>
</reference>